<dbReference type="AlphaFoldDB" id="F2I9C1"/>
<dbReference type="EMBL" id="CP002542">
    <property type="protein sequence ID" value="AEA44078.1"/>
    <property type="molecule type" value="Genomic_DNA"/>
</dbReference>
<dbReference type="Proteomes" id="UP000007463">
    <property type="component" value="Chromosome"/>
</dbReference>
<reference evidence="2 3" key="1">
    <citation type="journal article" date="2011" name="Stand. Genomic Sci.">
        <title>Complete genome sequence of the gliding freshwater bacterium Fluviicola taffensis type strain (RW262).</title>
        <authorList>
            <person name="Woyke T."/>
            <person name="Chertkov O."/>
            <person name="Lapidus A."/>
            <person name="Nolan M."/>
            <person name="Lucas S."/>
            <person name="Del Rio T.G."/>
            <person name="Tice H."/>
            <person name="Cheng J.F."/>
            <person name="Tapia R."/>
            <person name="Han C."/>
            <person name="Goodwin L."/>
            <person name="Pitluck S."/>
            <person name="Liolios K."/>
            <person name="Pagani I."/>
            <person name="Ivanova N."/>
            <person name="Huntemann M."/>
            <person name="Mavromatis K."/>
            <person name="Mikhailova N."/>
            <person name="Pati A."/>
            <person name="Chen A."/>
            <person name="Palaniappan K."/>
            <person name="Land M."/>
            <person name="Hauser L."/>
            <person name="Brambilla E.M."/>
            <person name="Rohde M."/>
            <person name="Mwirichia R."/>
            <person name="Sikorski J."/>
            <person name="Tindall B.J."/>
            <person name="Goker M."/>
            <person name="Bristow J."/>
            <person name="Eisen J.A."/>
            <person name="Markowitz V."/>
            <person name="Hugenholtz P."/>
            <person name="Klenk H.P."/>
            <person name="Kyrpides N.C."/>
        </authorList>
    </citation>
    <scope>NUCLEOTIDE SEQUENCE [LARGE SCALE GENOMIC DNA]</scope>
    <source>
        <strain evidence="3">DSM 16823 / RW262 / RW262</strain>
    </source>
</reference>
<gene>
    <name evidence="2" type="ordered locus">Fluta_2092</name>
</gene>
<dbReference type="InterPro" id="IPR013783">
    <property type="entry name" value="Ig-like_fold"/>
</dbReference>
<dbReference type="InterPro" id="IPR035986">
    <property type="entry name" value="PKD_dom_sf"/>
</dbReference>
<dbReference type="KEGG" id="fte:Fluta_2092"/>
<evidence type="ECO:0000313" key="3">
    <source>
        <dbReference type="Proteomes" id="UP000007463"/>
    </source>
</evidence>
<dbReference type="OrthoDB" id="608579at2"/>
<dbReference type="Gene3D" id="2.60.40.2030">
    <property type="match status" value="1"/>
</dbReference>
<accession>F2I9C1</accession>
<reference evidence="3" key="2">
    <citation type="submission" date="2011-02" db="EMBL/GenBank/DDBJ databases">
        <title>The complete genome of Fluviicola taffensis DSM 16823.</title>
        <authorList>
            <consortium name="US DOE Joint Genome Institute (JGI-PGF)"/>
            <person name="Lucas S."/>
            <person name="Copeland A."/>
            <person name="Lapidus A."/>
            <person name="Bruce D."/>
            <person name="Goodwin L."/>
            <person name="Pitluck S."/>
            <person name="Kyrpides N."/>
            <person name="Mavromatis K."/>
            <person name="Ivanova N."/>
            <person name="Mikhailova N."/>
            <person name="Pagani I."/>
            <person name="Chertkov O."/>
            <person name="Detter J.C."/>
            <person name="Han C."/>
            <person name="Tapia R."/>
            <person name="Land M."/>
            <person name="Hauser L."/>
            <person name="Markowitz V."/>
            <person name="Cheng J.-F."/>
            <person name="Hugenholtz P."/>
            <person name="Woyke T."/>
            <person name="Wu D."/>
            <person name="Tindall B."/>
            <person name="Pomrenke H.G."/>
            <person name="Brambilla E."/>
            <person name="Klenk H.-P."/>
            <person name="Eisen J.A."/>
        </authorList>
    </citation>
    <scope>NUCLEOTIDE SEQUENCE [LARGE SCALE GENOMIC DNA]</scope>
    <source>
        <strain evidence="3">DSM 16823 / RW262 / RW262</strain>
    </source>
</reference>
<dbReference type="NCBIfam" id="NF038133">
    <property type="entry name" value="choice_anch_L"/>
    <property type="match status" value="1"/>
</dbReference>
<dbReference type="InterPro" id="IPR022409">
    <property type="entry name" value="PKD/Chitinase_dom"/>
</dbReference>
<dbReference type="SUPFAM" id="SSF49299">
    <property type="entry name" value="PKD domain"/>
    <property type="match status" value="2"/>
</dbReference>
<proteinExistence type="predicted"/>
<dbReference type="InterPro" id="IPR000601">
    <property type="entry name" value="PKD_dom"/>
</dbReference>
<evidence type="ECO:0000313" key="2">
    <source>
        <dbReference type="EMBL" id="AEA44078.1"/>
    </source>
</evidence>
<dbReference type="SUPFAM" id="SSF141072">
    <property type="entry name" value="CalX-like"/>
    <property type="match status" value="1"/>
</dbReference>
<dbReference type="PROSITE" id="PS50093">
    <property type="entry name" value="PKD"/>
    <property type="match status" value="1"/>
</dbReference>
<dbReference type="SMART" id="SM00089">
    <property type="entry name" value="PKD"/>
    <property type="match status" value="7"/>
</dbReference>
<dbReference type="HOGENOM" id="CLU_279363_0_0_10"/>
<dbReference type="eggNOG" id="COG3291">
    <property type="taxonomic scope" value="Bacteria"/>
</dbReference>
<organism evidence="2 3">
    <name type="scientific">Fluviicola taffensis (strain DSM 16823 / NCIMB 13979 / RW262)</name>
    <dbReference type="NCBI Taxonomy" id="755732"/>
    <lineage>
        <taxon>Bacteria</taxon>
        <taxon>Pseudomonadati</taxon>
        <taxon>Bacteroidota</taxon>
        <taxon>Flavobacteriia</taxon>
        <taxon>Flavobacteriales</taxon>
        <taxon>Crocinitomicaceae</taxon>
        <taxon>Fluviicola</taxon>
    </lineage>
</organism>
<evidence type="ECO:0000259" key="1">
    <source>
        <dbReference type="PROSITE" id="PS50093"/>
    </source>
</evidence>
<keyword evidence="3" id="KW-1185">Reference proteome</keyword>
<dbReference type="InterPro" id="IPR038081">
    <property type="entry name" value="CalX-like_sf"/>
</dbReference>
<name>F2I9C1_FLUTR</name>
<dbReference type="NCBIfam" id="TIGR04131">
    <property type="entry name" value="Bac_Flav_CTERM"/>
    <property type="match status" value="1"/>
</dbReference>
<sequence length="1128" mass="116151">MMQKIYTTILMIGFFAIGKIGFSQINLSQTTINNYVANICGTGVSFSNVTLTGDAGAIAQFTGGVSGGLGATMNNGVVMSTGFVNTAGEITGTALKSNDNSGVNGISQLNTIAGFSTYDGIILEFDFVPITNQINVNFQFGSEEYNNFVDDIYNDVFAFLISGPGIAGTQNIALVPSTSTPVTINSINNGYAATFFGNNACSSGPCNNCTYYNDNCSSTFNNAMNGFTTVLTASQTVTPCQTYHIRLMLADGFDQIYDSWVFIQQDGLFAVGNPPLSLAATYPFGTALYEECFNSNTITFTIPTAQASDYSFNVTWGGTATSGVDYSSLPTTITIPAGQTSINLPINVFTDALAEGIETIECSYPISVCAMGTAIINIDDAVPLTVNAGPDADVCGGVASANLSATAANGNGAVTYSWDNGAGNTQAVSVLPPSTTVYTVTATDQCGRTATDQVTVFVGAPPVIDAGANVSICSGGNTTLTASGGITYTWDNGLGAGNGVSVSPIITTTYNVTGTAANGCSSTDALTITVNAAPIVNAGIDQTICQGETVILSGSGSQTYSWNNSVTNGVSFTPASTQTYTVTGTDANGCQGTDQVLVTVNPLPTVNAGTDQIVCAGGSITLSGSGAQTYVWNNGVTNAVSFTPASTQTYTVTGTDVNGCENTDQVLVTLSSGLIVNAGVDQSVCAGGSITLSATGGQAYVWNNGVTNTVSFIPVSTQTYSVTGTDAFGCQGTDQVVVTVNPLPIVDAGLPQSVCQGIGVTLNGSGAVSYTWNNGVTNGTSFTPSSTQTYTVTGTNSNGCTNTDQVIVTVNPSTPVNAGIDQAVCQDGSVILTATGAPQTYVWSNGVANGVSFNPGSTQTYTVTGTNANGCESTDQVVVTVNALPTVSAGIDLSVCVGGNIILNGSGAVSYTWNNGVSNGVPFVPGSTQTYTLTGTDVNGCTNTDQVTISVVPIPTASISSDVNSGNPVLTVNFDNNSSNASTYHWNFGNGSELNATTDVGQQSNYSNSGQYMVVLTAANGSCIDTDTLLITVIPFPDPIIVIPNIFTPNNDKNNDEFFITVSYVKSVKVSIFNRWGNKMCDYDNVHGSWDGTVNGDMSSEGVYFFKYEIEGINGTMLTGQGNIQLIR</sequence>
<dbReference type="Pfam" id="PF13585">
    <property type="entry name" value="CHU_C"/>
    <property type="match status" value="1"/>
</dbReference>
<dbReference type="STRING" id="755732.Fluta_2092"/>
<feature type="domain" description="PKD" evidence="1">
    <location>
        <begin position="954"/>
        <end position="1020"/>
    </location>
</feature>
<dbReference type="RefSeq" id="WP_013686848.1">
    <property type="nucleotide sequence ID" value="NC_015321.1"/>
</dbReference>
<dbReference type="InterPro" id="IPR026341">
    <property type="entry name" value="T9SS_type_B"/>
</dbReference>
<dbReference type="InterPro" id="IPR049804">
    <property type="entry name" value="Choice_anch_L"/>
</dbReference>
<protein>
    <submittedName>
        <fullName evidence="2">PKD domain containing protein</fullName>
    </submittedName>
</protein>
<dbReference type="Gene3D" id="2.60.40.10">
    <property type="entry name" value="Immunoglobulins"/>
    <property type="match status" value="3"/>
</dbReference>